<accession>A0A645I1Y3</accession>
<keyword evidence="2" id="KW-0645">Protease</keyword>
<dbReference type="SUPFAM" id="SSF55920">
    <property type="entry name" value="Creatinase/aminopeptidase"/>
    <property type="match status" value="1"/>
</dbReference>
<reference evidence="2" key="1">
    <citation type="submission" date="2019-08" db="EMBL/GenBank/DDBJ databases">
        <authorList>
            <person name="Kucharzyk K."/>
            <person name="Murdoch R.W."/>
            <person name="Higgins S."/>
            <person name="Loffler F."/>
        </authorList>
    </citation>
    <scope>NUCLEOTIDE SEQUENCE</scope>
</reference>
<comment type="caution">
    <text evidence="2">The sequence shown here is derived from an EMBL/GenBank/DDBJ whole genome shotgun (WGS) entry which is preliminary data.</text>
</comment>
<evidence type="ECO:0000313" key="2">
    <source>
        <dbReference type="EMBL" id="MPN45248.1"/>
    </source>
</evidence>
<sequence length="205" mass="22083">MERVAAGVSELEVLAEAEYALLKAGSGGSPFRPQVVSGTRTLLTHPLASEKLIQAGELVVIHLGAAYSGYCAKLCRTVAVGKVGAGRRAVYELLRKAQAAACQALKPGVSVDEVDRNAREIIREAGWEQHYLDVIGYGVGIRQSEFYPIIGKGRQDCIEAGMVVDLLLPTIYHPDVGGARITDCIYIGQSGNERITPYSQELIQK</sequence>
<keyword evidence="2" id="KW-0224">Dipeptidase</keyword>
<name>A0A645I1Y3_9ZZZZ</name>
<dbReference type="EC" id="3.4.13.9" evidence="2"/>
<dbReference type="InterPro" id="IPR036005">
    <property type="entry name" value="Creatinase/aminopeptidase-like"/>
</dbReference>
<protein>
    <submittedName>
        <fullName evidence="2">Xaa-Pro dipeptidase</fullName>
        <ecNumber evidence="2">3.4.13.9</ecNumber>
    </submittedName>
</protein>
<dbReference type="AlphaFoldDB" id="A0A645I1Y3"/>
<dbReference type="Pfam" id="PF00557">
    <property type="entry name" value="Peptidase_M24"/>
    <property type="match status" value="1"/>
</dbReference>
<dbReference type="PANTHER" id="PTHR46112:SF2">
    <property type="entry name" value="XAA-PRO AMINOPEPTIDASE P-RELATED"/>
    <property type="match status" value="1"/>
</dbReference>
<dbReference type="PANTHER" id="PTHR46112">
    <property type="entry name" value="AMINOPEPTIDASE"/>
    <property type="match status" value="1"/>
</dbReference>
<dbReference type="InterPro" id="IPR050659">
    <property type="entry name" value="Peptidase_M24B"/>
</dbReference>
<organism evidence="2">
    <name type="scientific">bioreactor metagenome</name>
    <dbReference type="NCBI Taxonomy" id="1076179"/>
    <lineage>
        <taxon>unclassified sequences</taxon>
        <taxon>metagenomes</taxon>
        <taxon>ecological metagenomes</taxon>
    </lineage>
</organism>
<evidence type="ECO:0000259" key="1">
    <source>
        <dbReference type="Pfam" id="PF00557"/>
    </source>
</evidence>
<keyword evidence="2" id="KW-0378">Hydrolase</keyword>
<dbReference type="Gene3D" id="3.90.230.10">
    <property type="entry name" value="Creatinase/methionine aminopeptidase superfamily"/>
    <property type="match status" value="1"/>
</dbReference>
<dbReference type="GO" id="GO:0102009">
    <property type="term" value="F:proline dipeptidase activity"/>
    <property type="evidence" value="ECO:0007669"/>
    <property type="project" value="UniProtKB-EC"/>
</dbReference>
<feature type="domain" description="Peptidase M24" evidence="1">
    <location>
        <begin position="2"/>
        <end position="187"/>
    </location>
</feature>
<dbReference type="InterPro" id="IPR000994">
    <property type="entry name" value="Pept_M24"/>
</dbReference>
<gene>
    <name evidence="2" type="primary">pepQ_6</name>
    <name evidence="2" type="ORF">SDC9_192815</name>
</gene>
<dbReference type="EMBL" id="VSSQ01104985">
    <property type="protein sequence ID" value="MPN45248.1"/>
    <property type="molecule type" value="Genomic_DNA"/>
</dbReference>
<proteinExistence type="predicted"/>